<feature type="compositionally biased region" description="Basic and acidic residues" evidence="1">
    <location>
        <begin position="641"/>
        <end position="653"/>
    </location>
</feature>
<feature type="compositionally biased region" description="Basic residues" evidence="1">
    <location>
        <begin position="685"/>
        <end position="695"/>
    </location>
</feature>
<feature type="compositionally biased region" description="Basic and acidic residues" evidence="1">
    <location>
        <begin position="340"/>
        <end position="357"/>
    </location>
</feature>
<evidence type="ECO:0000256" key="1">
    <source>
        <dbReference type="SAM" id="MobiDB-lite"/>
    </source>
</evidence>
<feature type="compositionally biased region" description="Basic and acidic residues" evidence="1">
    <location>
        <begin position="313"/>
        <end position="329"/>
    </location>
</feature>
<gene>
    <name evidence="2" type="ORF">SVUK_LOCUS2118</name>
</gene>
<dbReference type="OrthoDB" id="6589456at2759"/>
<name>A0A3P7I370_STRVU</name>
<feature type="compositionally biased region" description="Basic and acidic residues" evidence="1">
    <location>
        <begin position="434"/>
        <end position="469"/>
    </location>
</feature>
<feature type="region of interest" description="Disordered" evidence="1">
    <location>
        <begin position="123"/>
        <end position="155"/>
    </location>
</feature>
<dbReference type="EMBL" id="UYYB01004646">
    <property type="protein sequence ID" value="VDM67120.1"/>
    <property type="molecule type" value="Genomic_DNA"/>
</dbReference>
<feature type="compositionally biased region" description="Basic and acidic residues" evidence="1">
    <location>
        <begin position="547"/>
        <end position="566"/>
    </location>
</feature>
<protein>
    <submittedName>
        <fullName evidence="2">Uncharacterized protein</fullName>
    </submittedName>
</protein>
<keyword evidence="3" id="KW-1185">Reference proteome</keyword>
<accession>A0A3P7I370</accession>
<reference evidence="2 3" key="1">
    <citation type="submission" date="2018-11" db="EMBL/GenBank/DDBJ databases">
        <authorList>
            <consortium name="Pathogen Informatics"/>
        </authorList>
    </citation>
    <scope>NUCLEOTIDE SEQUENCE [LARGE SCALE GENOMIC DNA]</scope>
</reference>
<evidence type="ECO:0000313" key="2">
    <source>
        <dbReference type="EMBL" id="VDM67120.1"/>
    </source>
</evidence>
<dbReference type="Proteomes" id="UP000270094">
    <property type="component" value="Unassembled WGS sequence"/>
</dbReference>
<feature type="region of interest" description="Disordered" evidence="1">
    <location>
        <begin position="429"/>
        <end position="767"/>
    </location>
</feature>
<feature type="compositionally biased region" description="Basic and acidic residues" evidence="1">
    <location>
        <begin position="722"/>
        <end position="739"/>
    </location>
</feature>
<feature type="region of interest" description="Disordered" evidence="1">
    <location>
        <begin position="246"/>
        <end position="402"/>
    </location>
</feature>
<evidence type="ECO:0000313" key="3">
    <source>
        <dbReference type="Proteomes" id="UP000270094"/>
    </source>
</evidence>
<proteinExistence type="predicted"/>
<organism evidence="2 3">
    <name type="scientific">Strongylus vulgaris</name>
    <name type="common">Blood worm</name>
    <dbReference type="NCBI Taxonomy" id="40348"/>
    <lineage>
        <taxon>Eukaryota</taxon>
        <taxon>Metazoa</taxon>
        <taxon>Ecdysozoa</taxon>
        <taxon>Nematoda</taxon>
        <taxon>Chromadorea</taxon>
        <taxon>Rhabditida</taxon>
        <taxon>Rhabditina</taxon>
        <taxon>Rhabditomorpha</taxon>
        <taxon>Strongyloidea</taxon>
        <taxon>Strongylidae</taxon>
        <taxon>Strongylus</taxon>
    </lineage>
</organism>
<feature type="region of interest" description="Disordered" evidence="1">
    <location>
        <begin position="1"/>
        <end position="20"/>
    </location>
</feature>
<feature type="compositionally biased region" description="Basic and acidic residues" evidence="1">
    <location>
        <begin position="483"/>
        <end position="493"/>
    </location>
</feature>
<feature type="compositionally biased region" description="Basic and acidic residues" evidence="1">
    <location>
        <begin position="262"/>
        <end position="277"/>
    </location>
</feature>
<feature type="compositionally biased region" description="Polar residues" evidence="1">
    <location>
        <begin position="11"/>
        <end position="20"/>
    </location>
</feature>
<sequence>SNSYEGPLESTARSSELQPTPLTDFAKVYHSGQSWNIGREAKPPVVQPVAKERTEVRSEKDREHGKKADLHLKKPVVVEKTLPVTSEEEIGKIRLIARVPPKPEEEADSDKLTKEKDSSGLFGFWKKGKSKQRPETKDEYHPTAEKFEGPMLKIQRQKDIDQLPFKVPTTATHEKSAEVSKVTQPSHLFGRWRHEGDEETVEKDKVRPESYGITTNSYKGPLESTARQSDLEPVPIKSYAHVYHHGQSWETGKSAKVSVSKSDVKEHEKKESERNVERQAIVHSKKSPVKEKPSPVPSEEDTRKIRLIARVRRSSDDEPEPKKSEKEHASPSSLGSAMGKIEDKGAHVDKSSIDTSKKTYRPHLFGRRHEDEEETVEKERLKLESYGMPSTSYEGPLESTARASELQPVPLKDYARAYHSGQSWGAVKPVGKITEGEHDKKKDEYISKKTEDDHAAEERASGHGAEKKAILHLKKSPAAQEKSPTRSEEETKKVRLIARVLPSTSEDEADSKKTEKDGESSGIFGFWKAGKRKQHEATRVETPASTEKYEGPVDRINRQKDIDKLPFKAPAPVPYRPRSREGEQQGRAFTSSTHEVETTHRPQLFGRWRHEGEEETVEKDKIRSDTYRLPLGSYEGPLESTARHSELESKPLRDYAQAYHHGQSWDATKDTKVSTRSAEGEHLTGKKARHHLQKSPRKEKSSSISSDEGEQKVRLVARVVRKSSEDELDLNKQEKEKEVSGSFGLSGAREVEQKRTGKPSASVPETTPRYLFGRWRHEGDEETIEKERIRFDAYGLPTVSYKGPLESTAR</sequence>
<feature type="region of interest" description="Disordered" evidence="1">
    <location>
        <begin position="170"/>
        <end position="231"/>
    </location>
</feature>
<feature type="non-terminal residue" evidence="2">
    <location>
        <position position="810"/>
    </location>
</feature>
<feature type="compositionally biased region" description="Basic and acidic residues" evidence="1">
    <location>
        <begin position="608"/>
        <end position="626"/>
    </location>
</feature>
<dbReference type="AlphaFoldDB" id="A0A3P7I370"/>
<feature type="compositionally biased region" description="Basic and acidic residues" evidence="1">
    <location>
        <begin position="132"/>
        <end position="148"/>
    </location>
</feature>
<feature type="compositionally biased region" description="Basic and acidic residues" evidence="1">
    <location>
        <begin position="192"/>
        <end position="208"/>
    </location>
</feature>
<feature type="region of interest" description="Disordered" evidence="1">
    <location>
        <begin position="34"/>
        <end position="72"/>
    </location>
</feature>
<feature type="non-terminal residue" evidence="2">
    <location>
        <position position="1"/>
    </location>
</feature>
<feature type="compositionally biased region" description="Basic and acidic residues" evidence="1">
    <location>
        <begin position="510"/>
        <end position="519"/>
    </location>
</feature>
<feature type="compositionally biased region" description="Basic and acidic residues" evidence="1">
    <location>
        <begin position="667"/>
        <end position="684"/>
    </location>
</feature>
<feature type="compositionally biased region" description="Basic and acidic residues" evidence="1">
    <location>
        <begin position="50"/>
        <end position="72"/>
    </location>
</feature>